<dbReference type="Proteomes" id="UP000759131">
    <property type="component" value="Unassembled WGS sequence"/>
</dbReference>
<dbReference type="InterPro" id="IPR032675">
    <property type="entry name" value="LRR_dom_sf"/>
</dbReference>
<evidence type="ECO:0000256" key="1">
    <source>
        <dbReference type="ARBA" id="ARBA00022614"/>
    </source>
</evidence>
<dbReference type="EMBL" id="OC865359">
    <property type="protein sequence ID" value="CAD7632296.1"/>
    <property type="molecule type" value="Genomic_DNA"/>
</dbReference>
<protein>
    <submittedName>
        <fullName evidence="6">Uncharacterized protein</fullName>
    </submittedName>
</protein>
<dbReference type="SUPFAM" id="SSF52058">
    <property type="entry name" value="L domain-like"/>
    <property type="match status" value="2"/>
</dbReference>
<feature type="chain" id="PRO_5036211064" evidence="5">
    <location>
        <begin position="27"/>
        <end position="661"/>
    </location>
</feature>
<reference evidence="6" key="1">
    <citation type="submission" date="2020-11" db="EMBL/GenBank/DDBJ databases">
        <authorList>
            <person name="Tran Van P."/>
        </authorList>
    </citation>
    <scope>NUCLEOTIDE SEQUENCE</scope>
</reference>
<dbReference type="Pfam" id="PF13855">
    <property type="entry name" value="LRR_8"/>
    <property type="match status" value="3"/>
</dbReference>
<dbReference type="AlphaFoldDB" id="A0A7R9L039"/>
<evidence type="ECO:0000256" key="5">
    <source>
        <dbReference type="SAM" id="SignalP"/>
    </source>
</evidence>
<keyword evidence="4" id="KW-0472">Membrane</keyword>
<evidence type="ECO:0000256" key="4">
    <source>
        <dbReference type="SAM" id="Phobius"/>
    </source>
</evidence>
<gene>
    <name evidence="6" type="ORF">OSB1V03_LOCUS12701</name>
</gene>
<sequence length="661" mass="74473">MAKGCVIQLLMQLLLLEGLCWHRCEGRRTPVFSASMPGRCPSPPCECTADDLNRKQVTCSPGNLTSIPVDKMDKSIQVLNITAPQSNVNHITLGRIFLDLYQLEEVHITYSNLPAIGDSSFWPGTALRLLNLSHNSITIVRDSDFNRLDSLTTLDLSDNHLSRAPSAAFRHLTNLTSLSLARNRFAKLVPRLFFKLERLEVLDLSGNPLREIHGEDFKDIRNLTALNLSKCRLEKLHSIVYKGLPNLTYLDLSDNQFMYLPSHEFSLLTSLRVLRLNGNKISVLLDNTFSGLQGLDLLDLSNNHINAMYSCTFCNTSISKLDISQNMFTSFQSKILEPLSDSLTTLEAHSSRHLIDSTASVAYLIQPLKRLQHLSLAFNSLDDTIIDSAFYNLDSLLSLNMSYNKFANISARLFTPLINLRSLDLSHNRIFGLGYPVFAQINALSKLEAVYWNDNPWSCYRCHIMAAVDWLDTSPTPYFNVCHRYSKEESRLKYCIKCSTPAKLGQKYLHLLNEFDLEWCSDPRVQLRLTASEPQIGLILAIFIILSLLFVIIAVIVFYRKQGAVYYTHEDDRYFEEKIPVPAVFSVAANTAVKQPIHCHVQPPPFQPQPPPQPPSPHSSPTITSSLISKPESPKAGPSAMTTATTTTTMRIIRPKVQIYI</sequence>
<keyword evidence="1" id="KW-0433">Leucine-rich repeat</keyword>
<keyword evidence="7" id="KW-1185">Reference proteome</keyword>
<feature type="region of interest" description="Disordered" evidence="3">
    <location>
        <begin position="600"/>
        <end position="648"/>
    </location>
</feature>
<dbReference type="PANTHER" id="PTHR24366:SF96">
    <property type="entry name" value="LEUCINE RICH REPEAT CONTAINING 53"/>
    <property type="match status" value="1"/>
</dbReference>
<organism evidence="6">
    <name type="scientific">Medioppia subpectinata</name>
    <dbReference type="NCBI Taxonomy" id="1979941"/>
    <lineage>
        <taxon>Eukaryota</taxon>
        <taxon>Metazoa</taxon>
        <taxon>Ecdysozoa</taxon>
        <taxon>Arthropoda</taxon>
        <taxon>Chelicerata</taxon>
        <taxon>Arachnida</taxon>
        <taxon>Acari</taxon>
        <taxon>Acariformes</taxon>
        <taxon>Sarcoptiformes</taxon>
        <taxon>Oribatida</taxon>
        <taxon>Brachypylina</taxon>
        <taxon>Oppioidea</taxon>
        <taxon>Oppiidae</taxon>
        <taxon>Medioppia</taxon>
    </lineage>
</organism>
<keyword evidence="4" id="KW-0812">Transmembrane</keyword>
<proteinExistence type="predicted"/>
<dbReference type="Gene3D" id="3.80.10.10">
    <property type="entry name" value="Ribonuclease Inhibitor"/>
    <property type="match status" value="2"/>
</dbReference>
<evidence type="ECO:0000313" key="6">
    <source>
        <dbReference type="EMBL" id="CAD7632296.1"/>
    </source>
</evidence>
<feature type="signal peptide" evidence="5">
    <location>
        <begin position="1"/>
        <end position="26"/>
    </location>
</feature>
<evidence type="ECO:0000256" key="3">
    <source>
        <dbReference type="SAM" id="MobiDB-lite"/>
    </source>
</evidence>
<feature type="compositionally biased region" description="Pro residues" evidence="3">
    <location>
        <begin position="602"/>
        <end position="618"/>
    </location>
</feature>
<feature type="transmembrane region" description="Helical" evidence="4">
    <location>
        <begin position="536"/>
        <end position="559"/>
    </location>
</feature>
<dbReference type="OrthoDB" id="9229163at2759"/>
<dbReference type="PRINTS" id="PR00019">
    <property type="entry name" value="LEURICHRPT"/>
</dbReference>
<evidence type="ECO:0000256" key="2">
    <source>
        <dbReference type="ARBA" id="ARBA00022737"/>
    </source>
</evidence>
<dbReference type="InterPro" id="IPR001611">
    <property type="entry name" value="Leu-rich_rpt"/>
</dbReference>
<dbReference type="EMBL" id="CAJPIZ010010784">
    <property type="protein sequence ID" value="CAG2112726.1"/>
    <property type="molecule type" value="Genomic_DNA"/>
</dbReference>
<dbReference type="InterPro" id="IPR003591">
    <property type="entry name" value="Leu-rich_rpt_typical-subtyp"/>
</dbReference>
<evidence type="ECO:0000313" key="7">
    <source>
        <dbReference type="Proteomes" id="UP000759131"/>
    </source>
</evidence>
<dbReference type="SMART" id="SM00369">
    <property type="entry name" value="LRR_TYP"/>
    <property type="match status" value="12"/>
</dbReference>
<name>A0A7R9L039_9ACAR</name>
<dbReference type="PANTHER" id="PTHR24366">
    <property type="entry name" value="IG(IMMUNOGLOBULIN) AND LRR(LEUCINE RICH REPEAT) DOMAINS"/>
    <property type="match status" value="1"/>
</dbReference>
<dbReference type="FunFam" id="3.80.10.10:FF:001164">
    <property type="entry name" value="GH01279p"/>
    <property type="match status" value="1"/>
</dbReference>
<keyword evidence="2" id="KW-0677">Repeat</keyword>
<keyword evidence="5" id="KW-0732">Signal</keyword>
<dbReference type="SMART" id="SM00365">
    <property type="entry name" value="LRR_SD22"/>
    <property type="match status" value="6"/>
</dbReference>
<dbReference type="PROSITE" id="PS51450">
    <property type="entry name" value="LRR"/>
    <property type="match status" value="4"/>
</dbReference>
<accession>A0A7R9L039</accession>
<keyword evidence="4" id="KW-1133">Transmembrane helix</keyword>